<evidence type="ECO:0008006" key="2">
    <source>
        <dbReference type="Google" id="ProtNLM"/>
    </source>
</evidence>
<sequence length="87" mass="10069">MPDKVKTTIVIDRELWYKFKLRLLESGIEEVSNALERLVREELLEDYVVEELTRLVGGEVVSEVKPVKPLAETNAGRAVREMRESRL</sequence>
<accession>A0A7J3XZ57</accession>
<proteinExistence type="predicted"/>
<name>A0A7J3XZ57_9CREN</name>
<evidence type="ECO:0000313" key="1">
    <source>
        <dbReference type="EMBL" id="HHP68048.1"/>
    </source>
</evidence>
<comment type="caution">
    <text evidence="1">The sequence shown here is derived from an EMBL/GenBank/DDBJ whole genome shotgun (WGS) entry which is preliminary data.</text>
</comment>
<dbReference type="AlphaFoldDB" id="A0A7J3XZ57"/>
<protein>
    <recommendedName>
        <fullName evidence="2">CopG family transcriptional regulator</fullName>
    </recommendedName>
</protein>
<reference evidence="1" key="1">
    <citation type="journal article" date="2020" name="mSystems">
        <title>Genome- and Community-Level Interaction Insights into Carbon Utilization and Element Cycling Functions of Hydrothermarchaeota in Hydrothermal Sediment.</title>
        <authorList>
            <person name="Zhou Z."/>
            <person name="Liu Y."/>
            <person name="Xu W."/>
            <person name="Pan J."/>
            <person name="Luo Z.H."/>
            <person name="Li M."/>
        </authorList>
    </citation>
    <scope>NUCLEOTIDE SEQUENCE [LARGE SCALE GENOMIC DNA]</scope>
    <source>
        <strain evidence="1">SpSt-110</strain>
    </source>
</reference>
<organism evidence="1">
    <name type="scientific">Thermogladius calderae</name>
    <dbReference type="NCBI Taxonomy" id="1200300"/>
    <lineage>
        <taxon>Archaea</taxon>
        <taxon>Thermoproteota</taxon>
        <taxon>Thermoprotei</taxon>
        <taxon>Desulfurococcales</taxon>
        <taxon>Desulfurococcaceae</taxon>
        <taxon>Thermogladius</taxon>
    </lineage>
</organism>
<dbReference type="EMBL" id="DRYK01000059">
    <property type="protein sequence ID" value="HHP68048.1"/>
    <property type="molecule type" value="Genomic_DNA"/>
</dbReference>
<gene>
    <name evidence="1" type="ORF">ENM60_04600</name>
</gene>